<dbReference type="InterPro" id="IPR021759">
    <property type="entry name" value="WxLIP_HBD"/>
</dbReference>
<evidence type="ECO:0000259" key="2">
    <source>
        <dbReference type="Pfam" id="PF06030"/>
    </source>
</evidence>
<feature type="transmembrane region" description="Helical" evidence="1">
    <location>
        <begin position="305"/>
        <end position="325"/>
    </location>
</feature>
<feature type="domain" description="WxL Interacting Protein peptidoglycan binding" evidence="2">
    <location>
        <begin position="37"/>
        <end position="152"/>
    </location>
</feature>
<keyword evidence="1" id="KW-0472">Membrane</keyword>
<reference evidence="4" key="1">
    <citation type="submission" date="2023-03" db="EMBL/GenBank/DDBJ databases">
        <authorList>
            <person name="Shen W."/>
            <person name="Cai J."/>
        </authorList>
    </citation>
    <scope>NUCLEOTIDE SEQUENCE</scope>
    <source>
        <strain evidence="4">B646-2</strain>
    </source>
</reference>
<sequence>MLKNHLSLVARGLFLIFAFSFLPIVAHGESLDTFDAVIHPSEHQIDKNQLYYDLQYQPDEAERLTVTLTNRTDQSIKLKASFNRAITNSLGVIEYSGMNMDESHFGPNITDYVKLSDKEINLAANQSKDVYLDVKMPSKEFEGVLAGGLYIEQISDIKVDGNIKNVFSREIAVLLQNTTDEISPELKIINAQAIQANSRNAINVTVDNEKATYVKDVTINYQVEKDGKTIVKDKKEQLSLAPSSSMPFLIQMNNTEFSPGTYTVKMTINSGGQKWTGTPTFTVNQEKAKEYNEKDVSIEDKSTNLWIWIGLAVIIVLLAIVIVMYNRNRNLKKKINGQ</sequence>
<protein>
    <submittedName>
        <fullName evidence="4">DUF916 and DUF3324 domain-containing protein</fullName>
    </submittedName>
</protein>
<dbReference type="RefSeq" id="WP_028020340.1">
    <property type="nucleotide sequence ID" value="NZ_BAAAXM010000023.1"/>
</dbReference>
<dbReference type="Proteomes" id="UP001249240">
    <property type="component" value="Unassembled WGS sequence"/>
</dbReference>
<keyword evidence="1" id="KW-0812">Transmembrane</keyword>
<comment type="caution">
    <text evidence="4">The sequence shown here is derived from an EMBL/GenBank/DDBJ whole genome shotgun (WGS) entry which is preliminary data.</text>
</comment>
<evidence type="ECO:0000313" key="5">
    <source>
        <dbReference type="Proteomes" id="UP001249240"/>
    </source>
</evidence>
<dbReference type="AlphaFoldDB" id="A0AAW8SX36"/>
<evidence type="ECO:0000256" key="1">
    <source>
        <dbReference type="SAM" id="Phobius"/>
    </source>
</evidence>
<dbReference type="InterPro" id="IPR010317">
    <property type="entry name" value="WxLIP_PGBD"/>
</dbReference>
<gene>
    <name evidence="4" type="ORF">P7D78_14850</name>
</gene>
<name>A0AAW8SX36_9ENTE</name>
<feature type="domain" description="WxL Interacting Protein host binding" evidence="3">
    <location>
        <begin position="161"/>
        <end position="293"/>
    </location>
</feature>
<organism evidence="4 5">
    <name type="scientific">Enterococcus raffinosus</name>
    <dbReference type="NCBI Taxonomy" id="71452"/>
    <lineage>
        <taxon>Bacteria</taxon>
        <taxon>Bacillati</taxon>
        <taxon>Bacillota</taxon>
        <taxon>Bacilli</taxon>
        <taxon>Lactobacillales</taxon>
        <taxon>Enterococcaceae</taxon>
        <taxon>Enterococcus</taxon>
    </lineage>
</organism>
<accession>A0AAW8SX36</accession>
<dbReference type="Pfam" id="PF06030">
    <property type="entry name" value="WxLIP_PGBD"/>
    <property type="match status" value="1"/>
</dbReference>
<evidence type="ECO:0000313" key="4">
    <source>
        <dbReference type="EMBL" id="MDT2539413.1"/>
    </source>
</evidence>
<dbReference type="EMBL" id="JARPXM010000017">
    <property type="protein sequence ID" value="MDT2539413.1"/>
    <property type="molecule type" value="Genomic_DNA"/>
</dbReference>
<proteinExistence type="predicted"/>
<evidence type="ECO:0000259" key="3">
    <source>
        <dbReference type="Pfam" id="PF11797"/>
    </source>
</evidence>
<keyword evidence="1" id="KW-1133">Transmembrane helix</keyword>
<dbReference type="Pfam" id="PF11797">
    <property type="entry name" value="WxLIP_HBD"/>
    <property type="match status" value="1"/>
</dbReference>